<proteinExistence type="inferred from homology"/>
<sequence>MDNSKYPFGTEGCSSSESGWTMYIDSPAQEDDMECYNEEDYSNDRKSNYNDGIHGGFNKEDSDDSMASDASSGPSHQHKRANDEGRHSTASSKHGKSGTKKLLSWKKSNEKEKKSVDHSSKHKHKNDAHKKHFK</sequence>
<keyword evidence="4" id="KW-0932">Cytokinin signaling pathway</keyword>
<comment type="subcellular location">
    <subcellularLocation>
        <location evidence="1">Cytoplasm</location>
    </subcellularLocation>
</comment>
<dbReference type="Proteomes" id="UP000236630">
    <property type="component" value="Unassembled WGS sequence"/>
</dbReference>
<evidence type="ECO:0000256" key="3">
    <source>
        <dbReference type="ARBA" id="ARBA00022712"/>
    </source>
</evidence>
<evidence type="ECO:0000256" key="7">
    <source>
        <dbReference type="SAM" id="MobiDB-lite"/>
    </source>
</evidence>
<reference evidence="8 9" key="1">
    <citation type="journal article" date="2017" name="Front. Genet.">
        <title>Draft sequencing of the heterozygous diploid genome of Satsuma (Citrus unshiu Marc.) using a hybrid assembly approach.</title>
        <authorList>
            <person name="Shimizu T."/>
            <person name="Tanizawa Y."/>
            <person name="Mochizuki T."/>
            <person name="Nagasaki H."/>
            <person name="Yoshioka T."/>
            <person name="Toyoda A."/>
            <person name="Fujiyama A."/>
            <person name="Kaminuma E."/>
            <person name="Nakamura Y."/>
        </authorList>
    </citation>
    <scope>NUCLEOTIDE SEQUENCE [LARGE SCALE GENOMIC DNA]</scope>
    <source>
        <strain evidence="9">cv. Miyagawa wase</strain>
    </source>
</reference>
<name>A0A2H5P1M2_CITUN</name>
<dbReference type="AlphaFoldDB" id="A0A2H5P1M2"/>
<keyword evidence="2" id="KW-0963">Cytoplasm</keyword>
<dbReference type="EMBL" id="BDQV01000032">
    <property type="protein sequence ID" value="GAY46252.1"/>
    <property type="molecule type" value="Genomic_DNA"/>
</dbReference>
<organism evidence="8 9">
    <name type="scientific">Citrus unshiu</name>
    <name type="common">Satsuma mandarin</name>
    <name type="synonym">Citrus nobilis var. unshiu</name>
    <dbReference type="NCBI Taxonomy" id="55188"/>
    <lineage>
        <taxon>Eukaryota</taxon>
        <taxon>Viridiplantae</taxon>
        <taxon>Streptophyta</taxon>
        <taxon>Embryophyta</taxon>
        <taxon>Tracheophyta</taxon>
        <taxon>Spermatophyta</taxon>
        <taxon>Magnoliopsida</taxon>
        <taxon>eudicotyledons</taxon>
        <taxon>Gunneridae</taxon>
        <taxon>Pentapetalae</taxon>
        <taxon>rosids</taxon>
        <taxon>malvids</taxon>
        <taxon>Sapindales</taxon>
        <taxon>Rutaceae</taxon>
        <taxon>Aurantioideae</taxon>
        <taxon>Citrus</taxon>
    </lineage>
</organism>
<dbReference type="GO" id="GO:0009736">
    <property type="term" value="P:cytokinin-activated signaling pathway"/>
    <property type="evidence" value="ECO:0007669"/>
    <property type="project" value="UniProtKB-KW"/>
</dbReference>
<comment type="caution">
    <text evidence="8">The sequence shown here is derived from an EMBL/GenBank/DDBJ whole genome shotgun (WGS) entry which is preliminary data.</text>
</comment>
<evidence type="ECO:0000313" key="8">
    <source>
        <dbReference type="EMBL" id="GAY46252.1"/>
    </source>
</evidence>
<feature type="compositionally biased region" description="Basic and acidic residues" evidence="7">
    <location>
        <begin position="107"/>
        <end position="119"/>
    </location>
</feature>
<gene>
    <name evidence="8" type="ORF">CUMW_095550</name>
</gene>
<protein>
    <submittedName>
        <fullName evidence="8">Uncharacterized protein</fullName>
    </submittedName>
</protein>
<dbReference type="PANTHER" id="PTHR33347">
    <property type="entry name" value="OSJNBA0091C07.3 PROTEIN"/>
    <property type="match status" value="1"/>
</dbReference>
<dbReference type="GO" id="GO:0009691">
    <property type="term" value="P:cytokinin biosynthetic process"/>
    <property type="evidence" value="ECO:0007669"/>
    <property type="project" value="UniProtKB-KW"/>
</dbReference>
<dbReference type="InterPro" id="IPR044670">
    <property type="entry name" value="SOFL"/>
</dbReference>
<feature type="compositionally biased region" description="Acidic residues" evidence="7">
    <location>
        <begin position="28"/>
        <end position="41"/>
    </location>
</feature>
<accession>A0A2H5P1M2</accession>
<evidence type="ECO:0000256" key="4">
    <source>
        <dbReference type="ARBA" id="ARBA00022864"/>
    </source>
</evidence>
<keyword evidence="9" id="KW-1185">Reference proteome</keyword>
<dbReference type="GO" id="GO:0005737">
    <property type="term" value="C:cytoplasm"/>
    <property type="evidence" value="ECO:0007669"/>
    <property type="project" value="UniProtKB-SubCell"/>
</dbReference>
<evidence type="ECO:0000256" key="5">
    <source>
        <dbReference type="ARBA" id="ARBA00023242"/>
    </source>
</evidence>
<comment type="similarity">
    <text evidence="6">Belongs to the SOFL plant protein family.</text>
</comment>
<evidence type="ECO:0000256" key="6">
    <source>
        <dbReference type="ARBA" id="ARBA00024199"/>
    </source>
</evidence>
<evidence type="ECO:0000256" key="2">
    <source>
        <dbReference type="ARBA" id="ARBA00022490"/>
    </source>
</evidence>
<feature type="compositionally biased region" description="Basic residues" evidence="7">
    <location>
        <begin position="120"/>
        <end position="134"/>
    </location>
</feature>
<feature type="region of interest" description="Disordered" evidence="7">
    <location>
        <begin position="1"/>
        <end position="134"/>
    </location>
</feature>
<keyword evidence="5" id="KW-0539">Nucleus</keyword>
<keyword evidence="3" id="KW-0203">Cytokinin biosynthesis</keyword>
<dbReference type="PANTHER" id="PTHR33347:SF27">
    <property type="entry name" value="PROTEIN SOB FIVE-LIKE 3-RELATED"/>
    <property type="match status" value="1"/>
</dbReference>
<evidence type="ECO:0000256" key="1">
    <source>
        <dbReference type="ARBA" id="ARBA00004496"/>
    </source>
</evidence>
<evidence type="ECO:0000313" key="9">
    <source>
        <dbReference type="Proteomes" id="UP000236630"/>
    </source>
</evidence>